<dbReference type="PIRSF" id="PIRSF037894">
    <property type="entry name" value="Subtilisin_rel_CspABC"/>
    <property type="match status" value="1"/>
</dbReference>
<dbReference type="OrthoDB" id="2744137at2"/>
<dbReference type="GO" id="GO:0004252">
    <property type="term" value="F:serine-type endopeptidase activity"/>
    <property type="evidence" value="ECO:0007669"/>
    <property type="project" value="UniProtKB-UniRule"/>
</dbReference>
<sequence>MQKNMQAEKIFNDINYDNYIVQYQGDILSEVSKIPDYYVTIINESFALVSVKKDVEINMGDEPYIQSISYVVPAEFYTLQQVSPFEASQAGFLQAGSPLNLTGTGVNVAIIDSGIDYLNEEFMDTNGLTRIESIWDQTLITTNPIPNDPVPFGIVYDRNQINDAIRASREGSSPYNIVPSQDEIGHGTNMAGIIGSAGKNPNLRGVSPDCNFVIVKLIRDYSFELQFPDTTVPVYNITAIIAAFQYLYEYSLTSNKPLVIYFPLGSTLGNHKGEGVLEDFIAFISSNGGIAVVTGTGNQRDAGGHASGTIVPIAGVQGLGAGVIELEVSPEQKNLWGVQIWASLPDVVSLEIVSPSGESTGTIPLILNYTTDHTFIFEKTNIRVNYYFPEEITGDELIRIRFYNLQPGIWRLRVQANYLLRGRFDAWLPQRGITVGSTQFSFPDPFGTITNPGNSIYAITIAAYNQNNNNLVDYSGMSFLESYIDRIDVAAGGVNALTVAPGNKTAIVNGTSVAAAVVSGVCAMLFQWGIVNGNEPNMYAQTIKSYLARGAIARSGDITPNPFWGYGILNVPKIFESMS</sequence>
<dbReference type="InterPro" id="IPR015500">
    <property type="entry name" value="Peptidase_S8_subtilisin-rel"/>
</dbReference>
<feature type="active site" description="Charge relay system" evidence="5">
    <location>
        <position position="186"/>
    </location>
</feature>
<evidence type="ECO:0000256" key="2">
    <source>
        <dbReference type="ARBA" id="ARBA00022670"/>
    </source>
</evidence>
<dbReference type="STRING" id="225345.CLCHR_16500"/>
<dbReference type="InterPro" id="IPR034045">
    <property type="entry name" value="Pep_S8_CspA-like"/>
</dbReference>
<evidence type="ECO:0000256" key="4">
    <source>
        <dbReference type="ARBA" id="ARBA00022825"/>
    </source>
</evidence>
<dbReference type="InterPro" id="IPR000209">
    <property type="entry name" value="Peptidase_S8/S53_dom"/>
</dbReference>
<dbReference type="Gene3D" id="2.60.120.1290">
    <property type="match status" value="1"/>
</dbReference>
<dbReference type="Pfam" id="PF00082">
    <property type="entry name" value="Peptidase_S8"/>
    <property type="match status" value="2"/>
</dbReference>
<dbReference type="InterPro" id="IPR036852">
    <property type="entry name" value="Peptidase_S8/S53_dom_sf"/>
</dbReference>
<accession>A0A1V4IU19</accession>
<dbReference type="InterPro" id="IPR023827">
    <property type="entry name" value="Peptidase_S8_Asp-AS"/>
</dbReference>
<evidence type="ECO:0000259" key="6">
    <source>
        <dbReference type="Pfam" id="PF00082"/>
    </source>
</evidence>
<evidence type="ECO:0000256" key="1">
    <source>
        <dbReference type="ARBA" id="ARBA00011073"/>
    </source>
</evidence>
<evidence type="ECO:0000256" key="5">
    <source>
        <dbReference type="PROSITE-ProRule" id="PRU01240"/>
    </source>
</evidence>
<dbReference type="RefSeq" id="WP_079439216.1">
    <property type="nucleotide sequence ID" value="NZ_MZGT01000018.1"/>
</dbReference>
<feature type="domain" description="Peptidase S8/S53" evidence="6">
    <location>
        <begin position="103"/>
        <end position="254"/>
    </location>
</feature>
<gene>
    <name evidence="7" type="ORF">CLCHR_16500</name>
</gene>
<dbReference type="PRINTS" id="PR00723">
    <property type="entry name" value="SUBTILISIN"/>
</dbReference>
<feature type="active site" description="Charge relay system" evidence="5">
    <location>
        <position position="112"/>
    </location>
</feature>
<dbReference type="GO" id="GO:0006508">
    <property type="term" value="P:proteolysis"/>
    <property type="evidence" value="ECO:0007669"/>
    <property type="project" value="UniProtKB-KW"/>
</dbReference>
<dbReference type="Gene3D" id="3.40.50.200">
    <property type="entry name" value="Peptidase S8/S53 domain"/>
    <property type="match status" value="1"/>
</dbReference>
<dbReference type="PANTHER" id="PTHR43806:SF11">
    <property type="entry name" value="CEREVISIN-RELATED"/>
    <property type="match status" value="1"/>
</dbReference>
<dbReference type="Proteomes" id="UP000191056">
    <property type="component" value="Unassembled WGS sequence"/>
</dbReference>
<name>A0A1V4IU19_9CLOT</name>
<keyword evidence="8" id="KW-1185">Reference proteome</keyword>
<protein>
    <submittedName>
        <fullName evidence="7">Subtilase family protein</fullName>
    </submittedName>
</protein>
<dbReference type="EMBL" id="MZGT01000018">
    <property type="protein sequence ID" value="OPJ63310.1"/>
    <property type="molecule type" value="Genomic_DNA"/>
</dbReference>
<evidence type="ECO:0000313" key="8">
    <source>
        <dbReference type="Proteomes" id="UP000191056"/>
    </source>
</evidence>
<dbReference type="AlphaFoldDB" id="A0A1V4IU19"/>
<keyword evidence="4 5" id="KW-0720">Serine protease</keyword>
<dbReference type="PANTHER" id="PTHR43806">
    <property type="entry name" value="PEPTIDASE S8"/>
    <property type="match status" value="1"/>
</dbReference>
<dbReference type="InterPro" id="IPR017310">
    <property type="entry name" value="Pept_S8A_subtilisin_clostridia"/>
</dbReference>
<proteinExistence type="inferred from homology"/>
<comment type="similarity">
    <text evidence="1 5">Belongs to the peptidase S8 family.</text>
</comment>
<keyword evidence="3 5" id="KW-0378">Hydrolase</keyword>
<evidence type="ECO:0000313" key="7">
    <source>
        <dbReference type="EMBL" id="OPJ63310.1"/>
    </source>
</evidence>
<dbReference type="CDD" id="cd07478">
    <property type="entry name" value="Peptidases_S8_CspA-like"/>
    <property type="match status" value="1"/>
</dbReference>
<dbReference type="InterPro" id="IPR050131">
    <property type="entry name" value="Peptidase_S8_subtilisin-like"/>
</dbReference>
<reference evidence="7 8" key="1">
    <citation type="submission" date="2017-03" db="EMBL/GenBank/DDBJ databases">
        <title>Genome sequence of Clostridium chromiireducens DSM 23318.</title>
        <authorList>
            <person name="Poehlein A."/>
            <person name="Daniel R."/>
        </authorList>
    </citation>
    <scope>NUCLEOTIDE SEQUENCE [LARGE SCALE GENOMIC DNA]</scope>
    <source>
        <strain evidence="7 8">DSM 23318</strain>
    </source>
</reference>
<feature type="active site" description="Charge relay system" evidence="5">
    <location>
        <position position="512"/>
    </location>
</feature>
<organism evidence="7 8">
    <name type="scientific">Clostridium chromiireducens</name>
    <dbReference type="NCBI Taxonomy" id="225345"/>
    <lineage>
        <taxon>Bacteria</taxon>
        <taxon>Bacillati</taxon>
        <taxon>Bacillota</taxon>
        <taxon>Clostridia</taxon>
        <taxon>Eubacteriales</taxon>
        <taxon>Clostridiaceae</taxon>
        <taxon>Clostridium</taxon>
    </lineage>
</organism>
<comment type="caution">
    <text evidence="7">The sequence shown here is derived from an EMBL/GenBank/DDBJ whole genome shotgun (WGS) entry which is preliminary data.</text>
</comment>
<dbReference type="PROSITE" id="PS00136">
    <property type="entry name" value="SUBTILASE_ASP"/>
    <property type="match status" value="1"/>
</dbReference>
<dbReference type="PROSITE" id="PS51892">
    <property type="entry name" value="SUBTILASE"/>
    <property type="match status" value="1"/>
</dbReference>
<dbReference type="SUPFAM" id="SSF52743">
    <property type="entry name" value="Subtilisin-like"/>
    <property type="match status" value="1"/>
</dbReference>
<feature type="domain" description="Peptidase S8/S53" evidence="6">
    <location>
        <begin position="448"/>
        <end position="567"/>
    </location>
</feature>
<evidence type="ECO:0000256" key="3">
    <source>
        <dbReference type="ARBA" id="ARBA00022801"/>
    </source>
</evidence>
<keyword evidence="2 5" id="KW-0645">Protease</keyword>